<accession>A0A8H3IVU1</accession>
<keyword evidence="1" id="KW-0460">Magnesium</keyword>
<evidence type="ECO:0000313" key="2">
    <source>
        <dbReference type="EMBL" id="CAF9930215.1"/>
    </source>
</evidence>
<evidence type="ECO:0008006" key="4">
    <source>
        <dbReference type="Google" id="ProtNLM"/>
    </source>
</evidence>
<keyword evidence="3" id="KW-1185">Reference proteome</keyword>
<dbReference type="PANTHER" id="PTHR33254">
    <property type="entry name" value="4-HYDROXY-4-METHYL-2-OXOGLUTARATE ALDOLASE 3-RELATED"/>
    <property type="match status" value="1"/>
</dbReference>
<name>A0A8H3IVU1_9LECA</name>
<evidence type="ECO:0000256" key="1">
    <source>
        <dbReference type="PIRSR" id="PIRSR605493-1"/>
    </source>
</evidence>
<keyword evidence="1" id="KW-0479">Metal-binding</keyword>
<dbReference type="EMBL" id="CAJPDR010000283">
    <property type="protein sequence ID" value="CAF9930215.1"/>
    <property type="molecule type" value="Genomic_DNA"/>
</dbReference>
<organism evidence="2 3">
    <name type="scientific">Alectoria fallacina</name>
    <dbReference type="NCBI Taxonomy" id="1903189"/>
    <lineage>
        <taxon>Eukaryota</taxon>
        <taxon>Fungi</taxon>
        <taxon>Dikarya</taxon>
        <taxon>Ascomycota</taxon>
        <taxon>Pezizomycotina</taxon>
        <taxon>Lecanoromycetes</taxon>
        <taxon>OSLEUM clade</taxon>
        <taxon>Lecanoromycetidae</taxon>
        <taxon>Lecanorales</taxon>
        <taxon>Lecanorineae</taxon>
        <taxon>Parmeliaceae</taxon>
        <taxon>Alectoria</taxon>
    </lineage>
</organism>
<dbReference type="InterPro" id="IPR005493">
    <property type="entry name" value="RraA/RraA-like"/>
</dbReference>
<dbReference type="GO" id="GO:0046872">
    <property type="term" value="F:metal ion binding"/>
    <property type="evidence" value="ECO:0007669"/>
    <property type="project" value="UniProtKB-KW"/>
</dbReference>
<feature type="binding site" evidence="1">
    <location>
        <begin position="24"/>
        <end position="27"/>
    </location>
    <ligand>
        <name>substrate</name>
    </ligand>
</feature>
<feature type="binding site" evidence="1">
    <location>
        <position position="46"/>
    </location>
    <ligand>
        <name>substrate</name>
    </ligand>
</feature>
<reference evidence="2" key="1">
    <citation type="submission" date="2021-03" db="EMBL/GenBank/DDBJ databases">
        <authorList>
            <person name="Tagirdzhanova G."/>
        </authorList>
    </citation>
    <scope>NUCLEOTIDE SEQUENCE</scope>
</reference>
<dbReference type="CDD" id="cd16841">
    <property type="entry name" value="RraA_family"/>
    <property type="match status" value="1"/>
</dbReference>
<feature type="binding site" evidence="1">
    <location>
        <position position="47"/>
    </location>
    <ligand>
        <name>Mg(2+)</name>
        <dbReference type="ChEBI" id="CHEBI:18420"/>
    </ligand>
</feature>
<dbReference type="Proteomes" id="UP000664203">
    <property type="component" value="Unassembled WGS sequence"/>
</dbReference>
<comment type="cofactor">
    <cofactor evidence="1">
        <name>Mg(2+)</name>
        <dbReference type="ChEBI" id="CHEBI:18420"/>
    </cofactor>
</comment>
<dbReference type="GO" id="GO:0008948">
    <property type="term" value="F:oxaloacetate decarboxylase activity"/>
    <property type="evidence" value="ECO:0007669"/>
    <property type="project" value="TreeGrafter"/>
</dbReference>
<dbReference type="GO" id="GO:0047443">
    <property type="term" value="F:4-hydroxy-4-methyl-2-oxoglutarate aldolase activity"/>
    <property type="evidence" value="ECO:0007669"/>
    <property type="project" value="TreeGrafter"/>
</dbReference>
<gene>
    <name evidence="2" type="ORF">ALECFALPRED_004551</name>
</gene>
<dbReference type="AlphaFoldDB" id="A0A8H3IVU1"/>
<protein>
    <recommendedName>
        <fullName evidence="4">RraA-like protein</fullName>
    </recommendedName>
</protein>
<dbReference type="InterPro" id="IPR036704">
    <property type="entry name" value="RraA/RraA-like_sf"/>
</dbReference>
<evidence type="ECO:0000313" key="3">
    <source>
        <dbReference type="Proteomes" id="UP000664203"/>
    </source>
</evidence>
<proteinExistence type="predicted"/>
<dbReference type="Pfam" id="PF03737">
    <property type="entry name" value="RraA-like"/>
    <property type="match status" value="1"/>
</dbReference>
<dbReference type="SUPFAM" id="SSF89562">
    <property type="entry name" value="RraA-like"/>
    <property type="match status" value="1"/>
</dbReference>
<dbReference type="OrthoDB" id="1476984at2759"/>
<sequence length="150" mass="16104">MDAVPKDAVVFISQPTPHINAVFGGLMALRARQLNATGTVVDGNLRDLEEHRHLEFPVFAKGVSTSAGGPLYRASEVNVPVKLNSTVQERWIHPGDYIIADLNGVVCVPEASVADVIDVVSKIVEADEKCAEAIKGGRSVAETFKEIRGQ</sequence>
<dbReference type="PANTHER" id="PTHR33254:SF28">
    <property type="entry name" value="4-HYDROXY-4-METHYL-2-OXOGLUTARATE ALDOLASE"/>
    <property type="match status" value="1"/>
</dbReference>
<dbReference type="Gene3D" id="3.50.30.40">
    <property type="entry name" value="Ribonuclease E inhibitor RraA/RraA-like"/>
    <property type="match status" value="1"/>
</dbReference>
<comment type="caution">
    <text evidence="2">The sequence shown here is derived from an EMBL/GenBank/DDBJ whole genome shotgun (WGS) entry which is preliminary data.</text>
</comment>